<comment type="caution">
    <text evidence="9">Lacks conserved residue(s) required for the propagation of feature annotation.</text>
</comment>
<dbReference type="SUPFAM" id="SSF56655">
    <property type="entry name" value="Carbohydrate phosphatase"/>
    <property type="match status" value="1"/>
</dbReference>
<dbReference type="Gene3D" id="3.40.190.80">
    <property type="match status" value="1"/>
</dbReference>
<keyword evidence="4 9" id="KW-0963">Cytoplasm</keyword>
<comment type="subunit">
    <text evidence="9">Homotetramer.</text>
</comment>
<comment type="catalytic activity">
    <reaction evidence="1 9">
        <text>beta-D-fructose 1,6-bisphosphate + H2O = beta-D-fructose 6-phosphate + phosphate</text>
        <dbReference type="Rhea" id="RHEA:11064"/>
        <dbReference type="ChEBI" id="CHEBI:15377"/>
        <dbReference type="ChEBI" id="CHEBI:32966"/>
        <dbReference type="ChEBI" id="CHEBI:43474"/>
        <dbReference type="ChEBI" id="CHEBI:57634"/>
        <dbReference type="EC" id="3.1.3.11"/>
    </reaction>
</comment>
<keyword evidence="8 9" id="KW-0119">Carbohydrate metabolism</keyword>
<keyword evidence="6 9" id="KW-0378">Hydrolase</keyword>
<dbReference type="GO" id="GO:0006094">
    <property type="term" value="P:gluconeogenesis"/>
    <property type="evidence" value="ECO:0007669"/>
    <property type="project" value="UniProtKB-UniRule"/>
</dbReference>
<feature type="binding site" evidence="9">
    <location>
        <position position="150"/>
    </location>
    <ligand>
        <name>Mg(2+)</name>
        <dbReference type="ChEBI" id="CHEBI:18420"/>
        <label>2</label>
    </ligand>
</feature>
<comment type="cofactor">
    <cofactor evidence="9">
        <name>Mg(2+)</name>
        <dbReference type="ChEBI" id="CHEBI:18420"/>
    </cofactor>
    <text evidence="9">Binds 2 magnesium ions per subunit.</text>
</comment>
<feature type="binding site" evidence="9">
    <location>
        <position position="147"/>
    </location>
    <ligand>
        <name>Mg(2+)</name>
        <dbReference type="ChEBI" id="CHEBI:18420"/>
        <label>2</label>
    </ligand>
</feature>
<dbReference type="Gene3D" id="3.30.540.10">
    <property type="entry name" value="Fructose-1,6-Bisphosphatase, subunit A, domain 1"/>
    <property type="match status" value="1"/>
</dbReference>
<evidence type="ECO:0000313" key="14">
    <source>
        <dbReference type="Proteomes" id="UP000003678"/>
    </source>
</evidence>
<keyword evidence="7 9" id="KW-0460">Magnesium</keyword>
<evidence type="ECO:0000256" key="2">
    <source>
        <dbReference type="ARBA" id="ARBA00005215"/>
    </source>
</evidence>
<dbReference type="HAMAP" id="MF_01855">
    <property type="entry name" value="FBPase_class1"/>
    <property type="match status" value="1"/>
</dbReference>
<dbReference type="CDD" id="cd00354">
    <property type="entry name" value="FBPase"/>
    <property type="match status" value="1"/>
</dbReference>
<evidence type="ECO:0000259" key="12">
    <source>
        <dbReference type="Pfam" id="PF18913"/>
    </source>
</evidence>
<dbReference type="InterPro" id="IPR028343">
    <property type="entry name" value="FBPtase"/>
</dbReference>
<dbReference type="PRINTS" id="PR00115">
    <property type="entry name" value="F16BPHPHTASE"/>
</dbReference>
<evidence type="ECO:0000256" key="3">
    <source>
        <dbReference type="ARBA" id="ARBA00010941"/>
    </source>
</evidence>
<protein>
    <recommendedName>
        <fullName evidence="9">Fructose-1,6-bisphosphatase class 1</fullName>
        <shortName evidence="9">FBPase class 1</shortName>
        <ecNumber evidence="9">3.1.3.11</ecNumber>
    </recommendedName>
    <alternativeName>
        <fullName evidence="9">D-fructose-1,6-bisphosphate 1-phosphohydrolase class 1</fullName>
    </alternativeName>
</protein>
<dbReference type="GO" id="GO:0000287">
    <property type="term" value="F:magnesium ion binding"/>
    <property type="evidence" value="ECO:0007669"/>
    <property type="project" value="UniProtKB-UniRule"/>
</dbReference>
<dbReference type="PROSITE" id="PS00124">
    <property type="entry name" value="FBPASE"/>
    <property type="match status" value="1"/>
</dbReference>
<evidence type="ECO:0000256" key="10">
    <source>
        <dbReference type="RuleBase" id="RU000508"/>
    </source>
</evidence>
<dbReference type="InterPro" id="IPR044015">
    <property type="entry name" value="FBPase_C_dom"/>
</dbReference>
<evidence type="ECO:0000256" key="1">
    <source>
        <dbReference type="ARBA" id="ARBA00001273"/>
    </source>
</evidence>
<comment type="caution">
    <text evidence="13">The sequence shown here is derived from an EMBL/GenBank/DDBJ whole genome shotgun (WGS) entry which is preliminary data.</text>
</comment>
<dbReference type="Proteomes" id="UP000003678">
    <property type="component" value="Unassembled WGS sequence"/>
</dbReference>
<dbReference type="InterPro" id="IPR000146">
    <property type="entry name" value="FBPase_class-1"/>
</dbReference>
<dbReference type="NCBIfam" id="NF006780">
    <property type="entry name" value="PRK09293.1-4"/>
    <property type="match status" value="1"/>
</dbReference>
<feature type="binding site" evidence="9">
    <location>
        <position position="149"/>
    </location>
    <ligand>
        <name>Mg(2+)</name>
        <dbReference type="ChEBI" id="CHEBI:18420"/>
        <label>1</label>
    </ligand>
</feature>
<evidence type="ECO:0000313" key="13">
    <source>
        <dbReference type="EMBL" id="EEH12879.1"/>
    </source>
</evidence>
<feature type="binding site" evidence="9">
    <location>
        <position position="308"/>
    </location>
    <ligand>
        <name>Mg(2+)</name>
        <dbReference type="ChEBI" id="CHEBI:18420"/>
        <label>2</label>
    </ligand>
</feature>
<proteinExistence type="inferred from homology"/>
<evidence type="ECO:0000256" key="7">
    <source>
        <dbReference type="ARBA" id="ARBA00022842"/>
    </source>
</evidence>
<keyword evidence="5 9" id="KW-0479">Metal-binding</keyword>
<dbReference type="GO" id="GO:0030388">
    <property type="term" value="P:fructose 1,6-bisphosphate metabolic process"/>
    <property type="evidence" value="ECO:0007669"/>
    <property type="project" value="TreeGrafter"/>
</dbReference>
<dbReference type="Pfam" id="PF18913">
    <property type="entry name" value="FBPase_C"/>
    <property type="match status" value="1"/>
</dbReference>
<dbReference type="GO" id="GO:0005829">
    <property type="term" value="C:cytosol"/>
    <property type="evidence" value="ECO:0007669"/>
    <property type="project" value="TreeGrafter"/>
</dbReference>
<dbReference type="InterPro" id="IPR020548">
    <property type="entry name" value="Fructose_bisphosphatase_AS"/>
</dbReference>
<evidence type="ECO:0000256" key="8">
    <source>
        <dbReference type="ARBA" id="ARBA00023277"/>
    </source>
</evidence>
<comment type="similarity">
    <text evidence="3 9 10">Belongs to the FBPase class 1 family.</text>
</comment>
<dbReference type="PANTHER" id="PTHR11556:SF35">
    <property type="entry name" value="SEDOHEPTULOSE-1,7-BISPHOSPHATASE, CHLOROPLASTIC"/>
    <property type="match status" value="1"/>
</dbReference>
<comment type="pathway">
    <text evidence="2">Carbohydrate biosynthesis; Calvin cycle.</text>
</comment>
<dbReference type="EMBL" id="ACJD01000007">
    <property type="protein sequence ID" value="EEH12879.1"/>
    <property type="molecule type" value="Genomic_DNA"/>
</dbReference>
<sequence>MHSRAFPRYRASCRGFSGAGPMTLVGNFSPLVLVGDSDRVEAETVGAYLDGWAGHDKVRLATANAIKAILSGAGRLVGRIARGYLPGDPGKLVGVNSDQDQQKSIDVGSHNLFVELLIAAGVASILSEEADLPVAGKADGLVAVAIDPLDGSGNVGLGAPLGTIFSIFPADVEEPFLQPGNRQIAAGYVSYGNSVDLGFSVGEGVIFATLDPVSGQFHITRRNVKLPERTSDLAFNASVQRHLSAGMQAYVNDAFLGKDGPRGRNFNMRWLGAAVGDMHRIMQRGGLFFYVNDSRPGYEKGRLRLVYEANPIAFLAREAGGKATDGSRPILDIVPQTYHERSALVFGVAEEVDILGEYFVK</sequence>
<feature type="domain" description="Fructose-1-6-bisphosphatase class I N-terminal" evidence="11">
    <location>
        <begin position="94"/>
        <end position="220"/>
    </location>
</feature>
<evidence type="ECO:0000256" key="9">
    <source>
        <dbReference type="HAMAP-Rule" id="MF_01855"/>
    </source>
</evidence>
<dbReference type="Pfam" id="PF00316">
    <property type="entry name" value="FBPase"/>
    <property type="match status" value="1"/>
</dbReference>
<dbReference type="EC" id="3.1.3.11" evidence="9"/>
<dbReference type="GO" id="GO:0005986">
    <property type="term" value="P:sucrose biosynthetic process"/>
    <property type="evidence" value="ECO:0007669"/>
    <property type="project" value="TreeGrafter"/>
</dbReference>
<dbReference type="PIRSF" id="PIRSF500210">
    <property type="entry name" value="FBPtase"/>
    <property type="match status" value="1"/>
</dbReference>
<evidence type="ECO:0000256" key="6">
    <source>
        <dbReference type="ARBA" id="ARBA00022801"/>
    </source>
</evidence>
<evidence type="ECO:0000256" key="5">
    <source>
        <dbReference type="ARBA" id="ARBA00022723"/>
    </source>
</evidence>
<dbReference type="GO" id="GO:0042132">
    <property type="term" value="F:fructose 1,6-bisphosphate 1-phosphatase activity"/>
    <property type="evidence" value="ECO:0007669"/>
    <property type="project" value="UniProtKB-UniRule"/>
</dbReference>
<dbReference type="InterPro" id="IPR033391">
    <property type="entry name" value="FBPase_N"/>
</dbReference>
<dbReference type="PANTHER" id="PTHR11556">
    <property type="entry name" value="FRUCTOSE-1,6-BISPHOSPHATASE-RELATED"/>
    <property type="match status" value="1"/>
</dbReference>
<accession>C0GAL1</accession>
<dbReference type="GO" id="GO:0006002">
    <property type="term" value="P:fructose 6-phosphate metabolic process"/>
    <property type="evidence" value="ECO:0007669"/>
    <property type="project" value="TreeGrafter"/>
</dbReference>
<dbReference type="AlphaFoldDB" id="C0GAL1"/>
<comment type="subcellular location">
    <subcellularLocation>
        <location evidence="9">Cytoplasm</location>
    </subcellularLocation>
</comment>
<feature type="binding site" evidence="9">
    <location>
        <position position="128"/>
    </location>
    <ligand>
        <name>Mg(2+)</name>
        <dbReference type="ChEBI" id="CHEBI:18420"/>
        <label>1</label>
    </ligand>
</feature>
<evidence type="ECO:0000259" key="11">
    <source>
        <dbReference type="Pfam" id="PF00316"/>
    </source>
</evidence>
<feature type="binding site" evidence="9">
    <location>
        <position position="147"/>
    </location>
    <ligand>
        <name>Mg(2+)</name>
        <dbReference type="ChEBI" id="CHEBI:18420"/>
        <label>1</label>
    </ligand>
</feature>
<evidence type="ECO:0000256" key="4">
    <source>
        <dbReference type="ARBA" id="ARBA00022490"/>
    </source>
</evidence>
<feature type="binding site" evidence="9">
    <location>
        <position position="236"/>
    </location>
    <ligand>
        <name>substrate</name>
    </ligand>
</feature>
<feature type="domain" description="Fructose-1-6-bisphosphatase class 1 C-terminal" evidence="12">
    <location>
        <begin position="226"/>
        <end position="356"/>
    </location>
</feature>
<name>C0GAL1_9HYPH</name>
<organism evidence="13 14">
    <name type="scientific">Brucella ceti str. Cudo</name>
    <dbReference type="NCBI Taxonomy" id="595497"/>
    <lineage>
        <taxon>Bacteria</taxon>
        <taxon>Pseudomonadati</taxon>
        <taxon>Pseudomonadota</taxon>
        <taxon>Alphaproteobacteria</taxon>
        <taxon>Hyphomicrobiales</taxon>
        <taxon>Brucellaceae</taxon>
        <taxon>Brucella/Ochrobactrum group</taxon>
        <taxon>Brucella</taxon>
    </lineage>
</organism>
<gene>
    <name evidence="9" type="primary">fbp</name>
    <name evidence="13" type="ORF">BCETI_7000326</name>
</gene>
<dbReference type="GO" id="GO:0006000">
    <property type="term" value="P:fructose metabolic process"/>
    <property type="evidence" value="ECO:0007669"/>
    <property type="project" value="TreeGrafter"/>
</dbReference>
<dbReference type="PIRSF" id="PIRSF000904">
    <property type="entry name" value="FBPtase_SBPase"/>
    <property type="match status" value="1"/>
</dbReference>
<reference evidence="13 14" key="1">
    <citation type="submission" date="2009-03" db="EMBL/GenBank/DDBJ databases">
        <authorList>
            <person name="Setubal J.C."/>
            <person name="Boyle S."/>
            <person name="Crasta O.R."/>
            <person name="Gillespie J.J."/>
            <person name="Kenyon R.W."/>
            <person name="Lu J."/>
            <person name="Mane S."/>
            <person name="Nagrani S."/>
            <person name="Shallom J.M."/>
            <person name="Shallom S."/>
            <person name="Shukla M."/>
            <person name="Snyder E.E."/>
            <person name="Sobral B.W."/>
            <person name="Wattam A.R."/>
            <person name="Will R."/>
            <person name="Williams K."/>
            <person name="Yoo H."/>
            <person name="Bruce D.H."/>
            <person name="Detter C."/>
            <person name="Munk C."/>
            <person name="Brettin T.S."/>
            <person name="Ficht T."/>
        </authorList>
    </citation>
    <scope>NUCLEOTIDE SEQUENCE [LARGE SCALE GENOMIC DNA]</scope>
    <source>
        <strain evidence="13 14">Cudo</strain>
    </source>
</reference>